<proteinExistence type="predicted"/>
<feature type="compositionally biased region" description="Low complexity" evidence="1">
    <location>
        <begin position="1"/>
        <end position="19"/>
    </location>
</feature>
<sequence>MQAGGPAQGSSSAAQMAAMKQQLKSQLEARKTNEASGSRDLKLNIQDPGAPDDGDDEELDQAAAGGLVGADDGELATTLNVRRIRARVAR</sequence>
<dbReference type="EMBL" id="LWDG02000197">
    <property type="protein sequence ID" value="KAE8267789.1"/>
    <property type="molecule type" value="Genomic_DNA"/>
</dbReference>
<feature type="compositionally biased region" description="Basic and acidic residues" evidence="1">
    <location>
        <begin position="27"/>
        <end position="42"/>
    </location>
</feature>
<comment type="caution">
    <text evidence="2">The sequence shown here is derived from an EMBL/GenBank/DDBJ whole genome shotgun (WGS) entry which is preliminary data.</text>
</comment>
<reference evidence="2" key="2">
    <citation type="journal article" date="2019" name="IMA Fungus">
        <title>Genome sequencing and comparison of five Tilletia species to identify candidate genes for the detection of regulated species infecting wheat.</title>
        <authorList>
            <person name="Nguyen H.D.T."/>
            <person name="Sultana T."/>
            <person name="Kesanakurti P."/>
            <person name="Hambleton S."/>
        </authorList>
    </citation>
    <scope>NUCLEOTIDE SEQUENCE</scope>
    <source>
        <strain evidence="2">DAOMC 236422</strain>
    </source>
</reference>
<dbReference type="AlphaFoldDB" id="A0A8X7N875"/>
<evidence type="ECO:0000313" key="3">
    <source>
        <dbReference type="Proteomes" id="UP000078113"/>
    </source>
</evidence>
<accession>A0A8X7N875</accession>
<gene>
    <name evidence="2" type="ORF">A4X09_0g4547</name>
</gene>
<evidence type="ECO:0000313" key="2">
    <source>
        <dbReference type="EMBL" id="KAE8267789.1"/>
    </source>
</evidence>
<organism evidence="2 3">
    <name type="scientific">Tilletia walkeri</name>
    <dbReference type="NCBI Taxonomy" id="117179"/>
    <lineage>
        <taxon>Eukaryota</taxon>
        <taxon>Fungi</taxon>
        <taxon>Dikarya</taxon>
        <taxon>Basidiomycota</taxon>
        <taxon>Ustilaginomycotina</taxon>
        <taxon>Exobasidiomycetes</taxon>
        <taxon>Tilletiales</taxon>
        <taxon>Tilletiaceae</taxon>
        <taxon>Tilletia</taxon>
    </lineage>
</organism>
<protein>
    <submittedName>
        <fullName evidence="2">Uncharacterized protein</fullName>
    </submittedName>
</protein>
<keyword evidence="3" id="KW-1185">Reference proteome</keyword>
<reference evidence="2" key="1">
    <citation type="submission" date="2016-04" db="EMBL/GenBank/DDBJ databases">
        <authorList>
            <person name="Nguyen H.D."/>
            <person name="Samba Siva P."/>
            <person name="Cullis J."/>
            <person name="Levesque C.A."/>
            <person name="Hambleton S."/>
        </authorList>
    </citation>
    <scope>NUCLEOTIDE SEQUENCE</scope>
    <source>
        <strain evidence="2">DAOMC 236422</strain>
    </source>
</reference>
<evidence type="ECO:0000256" key="1">
    <source>
        <dbReference type="SAM" id="MobiDB-lite"/>
    </source>
</evidence>
<dbReference type="Proteomes" id="UP000078113">
    <property type="component" value="Unassembled WGS sequence"/>
</dbReference>
<feature type="region of interest" description="Disordered" evidence="1">
    <location>
        <begin position="1"/>
        <end position="68"/>
    </location>
</feature>
<name>A0A8X7N875_9BASI</name>
<feature type="compositionally biased region" description="Acidic residues" evidence="1">
    <location>
        <begin position="50"/>
        <end position="60"/>
    </location>
</feature>